<gene>
    <name evidence="1" type="ORF">PHMEG_00022828</name>
</gene>
<keyword evidence="2" id="KW-1185">Reference proteome</keyword>
<reference evidence="2" key="1">
    <citation type="submission" date="2017-03" db="EMBL/GenBank/DDBJ databases">
        <title>Phytopthora megakarya and P. palmivora, two closely related causual agents of cacao black pod achieved similar genome size and gene model numbers by different mechanisms.</title>
        <authorList>
            <person name="Ali S."/>
            <person name="Shao J."/>
            <person name="Larry D.J."/>
            <person name="Kronmiller B."/>
            <person name="Shen D."/>
            <person name="Strem M.D."/>
            <person name="Melnick R.L."/>
            <person name="Guiltinan M.J."/>
            <person name="Tyler B.M."/>
            <person name="Meinhardt L.W."/>
            <person name="Bailey B.A."/>
        </authorList>
    </citation>
    <scope>NUCLEOTIDE SEQUENCE [LARGE SCALE GENOMIC DNA]</scope>
    <source>
        <strain evidence="2">zdho120</strain>
    </source>
</reference>
<evidence type="ECO:0000313" key="2">
    <source>
        <dbReference type="Proteomes" id="UP000198211"/>
    </source>
</evidence>
<comment type="caution">
    <text evidence="1">The sequence shown here is derived from an EMBL/GenBank/DDBJ whole genome shotgun (WGS) entry which is preliminary data.</text>
</comment>
<dbReference type="AlphaFoldDB" id="A0A225VJS8"/>
<accession>A0A225VJS8</accession>
<organism evidence="1 2">
    <name type="scientific">Phytophthora megakarya</name>
    <dbReference type="NCBI Taxonomy" id="4795"/>
    <lineage>
        <taxon>Eukaryota</taxon>
        <taxon>Sar</taxon>
        <taxon>Stramenopiles</taxon>
        <taxon>Oomycota</taxon>
        <taxon>Peronosporomycetes</taxon>
        <taxon>Peronosporales</taxon>
        <taxon>Peronosporaceae</taxon>
        <taxon>Phytophthora</taxon>
    </lineage>
</organism>
<dbReference type="Proteomes" id="UP000198211">
    <property type="component" value="Unassembled WGS sequence"/>
</dbReference>
<evidence type="ECO:0000313" key="1">
    <source>
        <dbReference type="EMBL" id="OWZ05138.1"/>
    </source>
</evidence>
<dbReference type="EMBL" id="NBNE01004590">
    <property type="protein sequence ID" value="OWZ05138.1"/>
    <property type="molecule type" value="Genomic_DNA"/>
</dbReference>
<protein>
    <submittedName>
        <fullName evidence="1">Uncharacterized protein</fullName>
    </submittedName>
</protein>
<sequence>MGEGMESFTVTDFNKPFQCIAYQHAKQKNECHTNCNMGNEKPTSRFKGCYLMMMKSDATPNIEKLVLRLEKTHDI</sequence>
<name>A0A225VJS8_9STRA</name>
<proteinExistence type="predicted"/>